<dbReference type="EMBL" id="CAJGYM010000099">
    <property type="protein sequence ID" value="CAD6197582.1"/>
    <property type="molecule type" value="Genomic_DNA"/>
</dbReference>
<keyword evidence="3" id="KW-0732">Signal</keyword>
<dbReference type="InterPro" id="IPR053079">
    <property type="entry name" value="SPS2_domain"/>
</dbReference>
<organism evidence="5 6">
    <name type="scientific">Caenorhabditis auriculariae</name>
    <dbReference type="NCBI Taxonomy" id="2777116"/>
    <lineage>
        <taxon>Eukaryota</taxon>
        <taxon>Metazoa</taxon>
        <taxon>Ecdysozoa</taxon>
        <taxon>Nematoda</taxon>
        <taxon>Chromadorea</taxon>
        <taxon>Rhabditida</taxon>
        <taxon>Rhabditina</taxon>
        <taxon>Rhabditomorpha</taxon>
        <taxon>Rhabditoidea</taxon>
        <taxon>Rhabditidae</taxon>
        <taxon>Peloderinae</taxon>
        <taxon>Caenorhabditis</taxon>
    </lineage>
</organism>
<keyword evidence="2" id="KW-0812">Transmembrane</keyword>
<feature type="signal peptide" evidence="3">
    <location>
        <begin position="1"/>
        <end position="24"/>
    </location>
</feature>
<evidence type="ECO:0000313" key="6">
    <source>
        <dbReference type="Proteomes" id="UP000835052"/>
    </source>
</evidence>
<keyword evidence="6" id="KW-1185">Reference proteome</keyword>
<dbReference type="AlphaFoldDB" id="A0A8S1HRU2"/>
<feature type="domain" description="Receptor L-domain" evidence="4">
    <location>
        <begin position="39"/>
        <end position="123"/>
    </location>
</feature>
<keyword evidence="2" id="KW-1133">Transmembrane helix</keyword>
<sequence length="257" mass="28890">MVLRELCFFVWCLSLILQPTLVQANSCVGKEVRKLPEGCTSIVSHQLIVSDVDVQDYLFIANKLRTVETINAGLVIKNIQVADMNLFPELKEVSNPDGHGIIFESNENLYKFSFPKLNRISAGENQVAMIDDKMFYRSFYTPETFESLFRLQWMVSQPTGPGTCKIIFKGVLPEETKEDRTILVAMIIISIFLALSSVFVGFSICKYYETKKNQPDEQEPSINPESLISSQKTPSSLTNTKEQTTSMSTNKSSATSV</sequence>
<dbReference type="Pfam" id="PF01030">
    <property type="entry name" value="Recep_L_domain"/>
    <property type="match status" value="1"/>
</dbReference>
<dbReference type="InterPro" id="IPR000494">
    <property type="entry name" value="Rcpt_L-dom"/>
</dbReference>
<feature type="chain" id="PRO_5035750857" description="Receptor L-domain domain-containing protein" evidence="3">
    <location>
        <begin position="25"/>
        <end position="257"/>
    </location>
</feature>
<name>A0A8S1HRU2_9PELO</name>
<protein>
    <recommendedName>
        <fullName evidence="4">Receptor L-domain domain-containing protein</fullName>
    </recommendedName>
</protein>
<evidence type="ECO:0000313" key="5">
    <source>
        <dbReference type="EMBL" id="CAD6197582.1"/>
    </source>
</evidence>
<feature type="region of interest" description="Disordered" evidence="1">
    <location>
        <begin position="213"/>
        <end position="257"/>
    </location>
</feature>
<dbReference type="Proteomes" id="UP000835052">
    <property type="component" value="Unassembled WGS sequence"/>
</dbReference>
<evidence type="ECO:0000259" key="4">
    <source>
        <dbReference type="Pfam" id="PF01030"/>
    </source>
</evidence>
<evidence type="ECO:0000256" key="3">
    <source>
        <dbReference type="SAM" id="SignalP"/>
    </source>
</evidence>
<dbReference type="PANTHER" id="PTHR21662">
    <property type="entry name" value="RECEPTOR PROTEIN-TYROSINE KINASE"/>
    <property type="match status" value="1"/>
</dbReference>
<accession>A0A8S1HRU2</accession>
<gene>
    <name evidence="5" type="ORF">CAUJ_LOCUS13491</name>
</gene>
<feature type="transmembrane region" description="Helical" evidence="2">
    <location>
        <begin position="182"/>
        <end position="205"/>
    </location>
</feature>
<reference evidence="5" key="1">
    <citation type="submission" date="2020-10" db="EMBL/GenBank/DDBJ databases">
        <authorList>
            <person name="Kikuchi T."/>
        </authorList>
    </citation>
    <scope>NUCLEOTIDE SEQUENCE</scope>
    <source>
        <strain evidence="5">NKZ352</strain>
    </source>
</reference>
<dbReference type="PANTHER" id="PTHR21662:SF59">
    <property type="entry name" value="RECEPTOR PROTEIN-TYROSINE KINASE"/>
    <property type="match status" value="1"/>
</dbReference>
<evidence type="ECO:0000256" key="2">
    <source>
        <dbReference type="SAM" id="Phobius"/>
    </source>
</evidence>
<dbReference type="SUPFAM" id="SSF52058">
    <property type="entry name" value="L domain-like"/>
    <property type="match status" value="1"/>
</dbReference>
<proteinExistence type="predicted"/>
<keyword evidence="2" id="KW-0472">Membrane</keyword>
<comment type="caution">
    <text evidence="5">The sequence shown here is derived from an EMBL/GenBank/DDBJ whole genome shotgun (WGS) entry which is preliminary data.</text>
</comment>
<feature type="compositionally biased region" description="Polar residues" evidence="1">
    <location>
        <begin position="220"/>
        <end position="257"/>
    </location>
</feature>
<evidence type="ECO:0000256" key="1">
    <source>
        <dbReference type="SAM" id="MobiDB-lite"/>
    </source>
</evidence>